<dbReference type="PANTHER" id="PTHR11266:SF80">
    <property type="entry name" value="PEROXISOMAL MEMBRANE PROTEIN 2"/>
    <property type="match status" value="1"/>
</dbReference>
<keyword evidence="4 6" id="KW-1133">Transmembrane helix</keyword>
<evidence type="ECO:0000256" key="3">
    <source>
        <dbReference type="ARBA" id="ARBA00022692"/>
    </source>
</evidence>
<proteinExistence type="inferred from homology"/>
<reference evidence="10" key="2">
    <citation type="submission" date="2020-04" db="EMBL/GenBank/DDBJ databases">
        <authorList>
            <consortium name="NCBI Genome Project"/>
        </authorList>
    </citation>
    <scope>NUCLEOTIDE SEQUENCE</scope>
    <source>
        <strain evidence="10">CBS 781.70</strain>
    </source>
</reference>
<dbReference type="AlphaFoldDB" id="A0A6G1FUM0"/>
<keyword evidence="5 6" id="KW-0472">Membrane</keyword>
<dbReference type="PANTHER" id="PTHR11266">
    <property type="entry name" value="PEROXISOMAL MEMBRANE PROTEIN 2, PXMP2 MPV17"/>
    <property type="match status" value="1"/>
</dbReference>
<dbReference type="GeneID" id="54423185"/>
<dbReference type="InterPro" id="IPR007248">
    <property type="entry name" value="Mpv17_PMP22"/>
</dbReference>
<keyword evidence="3 6" id="KW-0812">Transmembrane</keyword>
<sequence>MPSPIVTATIQATTLASLSNALAQSIQLYQGDKPNGFSPIELLRFSALQIVCAPPNYLWQQWLERTFPAYAPSRPFSSLFSRRSSGTESEKPGVGGRNHSPAINREKEKDLELGDKRPHSPHRRTSPSSVDAGERKLNLRNTMTKWFIDCITLGAVVNTVLFLVLMGIMKGYTTEKIYGMAWSETVPIIVAGYRVWPIASIISFSCVPVEKRIVFLSAVGLAWGVYMSLVGSKL</sequence>
<feature type="region of interest" description="Disordered" evidence="7">
    <location>
        <begin position="81"/>
        <end position="134"/>
    </location>
</feature>
<protein>
    <submittedName>
        <fullName evidence="8 10">Uncharacterized protein</fullName>
    </submittedName>
</protein>
<comment type="similarity">
    <text evidence="2 6">Belongs to the peroxisomal membrane protein PXMP2/4 family.</text>
</comment>
<dbReference type="OrthoDB" id="10267969at2759"/>
<comment type="subcellular location">
    <subcellularLocation>
        <location evidence="1">Membrane</location>
        <topology evidence="1">Multi-pass membrane protein</topology>
    </subcellularLocation>
</comment>
<dbReference type="RefSeq" id="XP_033531105.1">
    <property type="nucleotide sequence ID" value="XM_033682615.1"/>
</dbReference>
<feature type="transmembrane region" description="Helical" evidence="6">
    <location>
        <begin position="188"/>
        <end position="206"/>
    </location>
</feature>
<dbReference type="Proteomes" id="UP000504638">
    <property type="component" value="Unplaced"/>
</dbReference>
<keyword evidence="9" id="KW-1185">Reference proteome</keyword>
<evidence type="ECO:0000256" key="4">
    <source>
        <dbReference type="ARBA" id="ARBA00022989"/>
    </source>
</evidence>
<evidence type="ECO:0000256" key="1">
    <source>
        <dbReference type="ARBA" id="ARBA00004141"/>
    </source>
</evidence>
<evidence type="ECO:0000313" key="10">
    <source>
        <dbReference type="RefSeq" id="XP_033531105.1"/>
    </source>
</evidence>
<dbReference type="EMBL" id="ML975172">
    <property type="protein sequence ID" value="KAF1809474.1"/>
    <property type="molecule type" value="Genomic_DNA"/>
</dbReference>
<feature type="transmembrane region" description="Helical" evidence="6">
    <location>
        <begin position="213"/>
        <end position="231"/>
    </location>
</feature>
<evidence type="ECO:0000256" key="6">
    <source>
        <dbReference type="RuleBase" id="RU363053"/>
    </source>
</evidence>
<evidence type="ECO:0000313" key="9">
    <source>
        <dbReference type="Proteomes" id="UP000504638"/>
    </source>
</evidence>
<evidence type="ECO:0000313" key="8">
    <source>
        <dbReference type="EMBL" id="KAF1809474.1"/>
    </source>
</evidence>
<gene>
    <name evidence="8 10" type="ORF">P152DRAFT_509214</name>
</gene>
<evidence type="ECO:0000256" key="2">
    <source>
        <dbReference type="ARBA" id="ARBA00006824"/>
    </source>
</evidence>
<dbReference type="Pfam" id="PF04117">
    <property type="entry name" value="Mpv17_PMP22"/>
    <property type="match status" value="1"/>
</dbReference>
<feature type="compositionally biased region" description="Basic and acidic residues" evidence="7">
    <location>
        <begin position="104"/>
        <end position="118"/>
    </location>
</feature>
<dbReference type="GO" id="GO:0005778">
    <property type="term" value="C:peroxisomal membrane"/>
    <property type="evidence" value="ECO:0007669"/>
    <property type="project" value="TreeGrafter"/>
</dbReference>
<evidence type="ECO:0000256" key="7">
    <source>
        <dbReference type="SAM" id="MobiDB-lite"/>
    </source>
</evidence>
<organism evidence="8">
    <name type="scientific">Eremomyces bilateralis CBS 781.70</name>
    <dbReference type="NCBI Taxonomy" id="1392243"/>
    <lineage>
        <taxon>Eukaryota</taxon>
        <taxon>Fungi</taxon>
        <taxon>Dikarya</taxon>
        <taxon>Ascomycota</taxon>
        <taxon>Pezizomycotina</taxon>
        <taxon>Dothideomycetes</taxon>
        <taxon>Dothideomycetes incertae sedis</taxon>
        <taxon>Eremomycetales</taxon>
        <taxon>Eremomycetaceae</taxon>
        <taxon>Eremomyces</taxon>
    </lineage>
</organism>
<feature type="transmembrane region" description="Helical" evidence="6">
    <location>
        <begin position="146"/>
        <end position="168"/>
    </location>
</feature>
<accession>A0A6G1FUM0</accession>
<reference evidence="10" key="3">
    <citation type="submission" date="2025-04" db="UniProtKB">
        <authorList>
            <consortium name="RefSeq"/>
        </authorList>
    </citation>
    <scope>IDENTIFICATION</scope>
    <source>
        <strain evidence="10">CBS 781.70</strain>
    </source>
</reference>
<evidence type="ECO:0000256" key="5">
    <source>
        <dbReference type="ARBA" id="ARBA00023136"/>
    </source>
</evidence>
<name>A0A6G1FUM0_9PEZI</name>
<reference evidence="8 10" key="1">
    <citation type="submission" date="2020-01" db="EMBL/GenBank/DDBJ databases">
        <authorList>
            <consortium name="DOE Joint Genome Institute"/>
            <person name="Haridas S."/>
            <person name="Albert R."/>
            <person name="Binder M."/>
            <person name="Bloem J."/>
            <person name="Labutti K."/>
            <person name="Salamov A."/>
            <person name="Andreopoulos B."/>
            <person name="Baker S.E."/>
            <person name="Barry K."/>
            <person name="Bills G."/>
            <person name="Bluhm B.H."/>
            <person name="Cannon C."/>
            <person name="Castanera R."/>
            <person name="Culley D.E."/>
            <person name="Daum C."/>
            <person name="Ezra D."/>
            <person name="Gonzalez J.B."/>
            <person name="Henrissat B."/>
            <person name="Kuo A."/>
            <person name="Liang C."/>
            <person name="Lipzen A."/>
            <person name="Lutzoni F."/>
            <person name="Magnuson J."/>
            <person name="Mondo S."/>
            <person name="Nolan M."/>
            <person name="Ohm R."/>
            <person name="Pangilinan J."/>
            <person name="Park H.-J."/>
            <person name="Ramirez L."/>
            <person name="Alfaro M."/>
            <person name="Sun H."/>
            <person name="Tritt A."/>
            <person name="Yoshinaga Y."/>
            <person name="Zwiers L.-H."/>
            <person name="Turgeon B.G."/>
            <person name="Goodwin S.B."/>
            <person name="Spatafora J.W."/>
            <person name="Crous P.W."/>
            <person name="Grigoriev I.V."/>
        </authorList>
    </citation>
    <scope>NUCLEOTIDE SEQUENCE</scope>
    <source>
        <strain evidence="8 10">CBS 781.70</strain>
    </source>
</reference>